<comment type="function">
    <text evidence="6">Dual-function protein that regulates the transcription of class 2 flagellar operons and that also acts as an export chaperone for the filament-capping protein FliD. As a transcriptional regulator, acts as an anti-FlhDC factor; it directly binds FlhC, thus inhibiting the binding of the FlhC/FlhD complex to class 2 promoters, resulting in decreased expression of class 2 flagellar operons. As a chaperone, effects FliD transition to the membrane by preventing its premature polymerization, and by directing it to the export apparatus.</text>
</comment>
<comment type="subunit">
    <text evidence="6">Homodimer. Interacts with FliD and FlhC.</text>
</comment>
<sequence>MSSLSLLLKDYQQLLALSNKILHLAVSGQWDALVEQEIIYVRAVEGITNITIADDIDSVMRLQFRHILQEILDNEAQIKNLLQMRMEEISSLMEQSLKQRSINTTYGEFAEKRLLPGDLGLQEPHS</sequence>
<keyword evidence="2 6" id="KW-0963">Cytoplasm</keyword>
<dbReference type="Proteomes" id="UP000825886">
    <property type="component" value="Chromosome"/>
</dbReference>
<dbReference type="RefSeq" id="WP_222157426.1">
    <property type="nucleotide sequence ID" value="NZ_CP081864.1"/>
</dbReference>
<keyword evidence="7" id="KW-0282">Flagellum</keyword>
<reference evidence="7 8" key="1">
    <citation type="submission" date="2021-08" db="EMBL/GenBank/DDBJ databases">
        <title>Culture and genomic analysis of Symbiopectobacterium purcellii sp. nov. gen. nov., isolated from the leafhopper Empoasca decipiens.</title>
        <authorList>
            <person name="Nadal-Jimenez P."/>
            <person name="Siozios S."/>
            <person name="Halliday N."/>
            <person name="Camara M."/>
            <person name="Hurst G.D.D."/>
        </authorList>
    </citation>
    <scope>NUCLEOTIDE SEQUENCE [LARGE SCALE GENOMIC DNA]</scope>
    <source>
        <strain evidence="7 8">SyEd1</strain>
    </source>
</reference>
<keyword evidence="3 6" id="KW-1005">Bacterial flagellum biogenesis</keyword>
<keyword evidence="6" id="KW-0805">Transcription regulation</keyword>
<keyword evidence="7" id="KW-0969">Cilium</keyword>
<evidence type="ECO:0000256" key="3">
    <source>
        <dbReference type="ARBA" id="ARBA00022795"/>
    </source>
</evidence>
<evidence type="ECO:0000313" key="7">
    <source>
        <dbReference type="EMBL" id="QZN94302.1"/>
    </source>
</evidence>
<organism evidence="7 8">
    <name type="scientific">Symbiopectobacterium purcellii</name>
    <dbReference type="NCBI Taxonomy" id="2871826"/>
    <lineage>
        <taxon>Bacteria</taxon>
        <taxon>Pseudomonadati</taxon>
        <taxon>Pseudomonadota</taxon>
        <taxon>Gammaproteobacteria</taxon>
        <taxon>Enterobacterales</taxon>
        <taxon>Enterobacteriaceae</taxon>
    </lineage>
</organism>
<evidence type="ECO:0000256" key="4">
    <source>
        <dbReference type="ARBA" id="ARBA00023186"/>
    </source>
</evidence>
<name>A0ABX9AGU9_9ENTR</name>
<comment type="subcellular location">
    <subcellularLocation>
        <location evidence="1 6">Cytoplasm</location>
        <location evidence="1 6">Cytosol</location>
    </subcellularLocation>
</comment>
<dbReference type="InterPro" id="IPR008622">
    <property type="entry name" value="FliT"/>
</dbReference>
<proteinExistence type="inferred from homology"/>
<evidence type="ECO:0000313" key="8">
    <source>
        <dbReference type="Proteomes" id="UP000825886"/>
    </source>
</evidence>
<accession>A0ABX9AGU9</accession>
<evidence type="ECO:0000256" key="2">
    <source>
        <dbReference type="ARBA" id="ARBA00022490"/>
    </source>
</evidence>
<keyword evidence="6" id="KW-0678">Repressor</keyword>
<dbReference type="Pfam" id="PF05400">
    <property type="entry name" value="FliT"/>
    <property type="match status" value="1"/>
</dbReference>
<keyword evidence="6" id="KW-0804">Transcription</keyword>
<feature type="region of interest" description="Required for homodimerization" evidence="6">
    <location>
        <begin position="1"/>
        <end position="50"/>
    </location>
</feature>
<gene>
    <name evidence="6 7" type="primary">fliT</name>
    <name evidence="7" type="ORF">K6K13_13115</name>
</gene>
<dbReference type="NCBIfam" id="NF007836">
    <property type="entry name" value="PRK10548.1"/>
    <property type="match status" value="1"/>
</dbReference>
<evidence type="ECO:0000256" key="6">
    <source>
        <dbReference type="HAMAP-Rule" id="MF_01180"/>
    </source>
</evidence>
<protein>
    <recommendedName>
        <fullName evidence="5 6">Flagellar protein FliT</fullName>
    </recommendedName>
</protein>
<dbReference type="Gene3D" id="1.20.58.380">
    <property type="entry name" value="Flagellar protein flit"/>
    <property type="match status" value="1"/>
</dbReference>
<dbReference type="EMBL" id="CP081864">
    <property type="protein sequence ID" value="QZN94302.1"/>
    <property type="molecule type" value="Genomic_DNA"/>
</dbReference>
<keyword evidence="4 6" id="KW-0143">Chaperone</keyword>
<dbReference type="HAMAP" id="MF_01180">
    <property type="entry name" value="FliT"/>
    <property type="match status" value="1"/>
</dbReference>
<keyword evidence="7" id="KW-0966">Cell projection</keyword>
<evidence type="ECO:0000256" key="5">
    <source>
        <dbReference type="ARBA" id="ARBA00093797"/>
    </source>
</evidence>
<comment type="similarity">
    <text evidence="6">Belongs to the FliT family.</text>
</comment>
<feature type="region of interest" description="FliD binding" evidence="6">
    <location>
        <begin position="60"/>
        <end position="98"/>
    </location>
</feature>
<keyword evidence="8" id="KW-1185">Reference proteome</keyword>
<evidence type="ECO:0000256" key="1">
    <source>
        <dbReference type="ARBA" id="ARBA00004514"/>
    </source>
</evidence>